<feature type="region of interest" description="Disordered" evidence="2">
    <location>
        <begin position="410"/>
        <end position="431"/>
    </location>
</feature>
<protein>
    <submittedName>
        <fullName evidence="3">Uncharacterized protein</fullName>
    </submittedName>
</protein>
<organism evidence="3">
    <name type="scientific">Odontella aurita</name>
    <dbReference type="NCBI Taxonomy" id="265563"/>
    <lineage>
        <taxon>Eukaryota</taxon>
        <taxon>Sar</taxon>
        <taxon>Stramenopiles</taxon>
        <taxon>Ochrophyta</taxon>
        <taxon>Bacillariophyta</taxon>
        <taxon>Mediophyceae</taxon>
        <taxon>Biddulphiophycidae</taxon>
        <taxon>Eupodiscales</taxon>
        <taxon>Odontellaceae</taxon>
        <taxon>Odontella</taxon>
    </lineage>
</organism>
<feature type="coiled-coil region" evidence="1">
    <location>
        <begin position="197"/>
        <end position="362"/>
    </location>
</feature>
<evidence type="ECO:0000256" key="1">
    <source>
        <dbReference type="SAM" id="Coils"/>
    </source>
</evidence>
<accession>A0A7S4MJ07</accession>
<name>A0A7S4MJ07_9STRA</name>
<feature type="compositionally biased region" description="Acidic residues" evidence="2">
    <location>
        <begin position="416"/>
        <end position="431"/>
    </location>
</feature>
<proteinExistence type="predicted"/>
<evidence type="ECO:0000313" key="3">
    <source>
        <dbReference type="EMBL" id="CAE2225564.1"/>
    </source>
</evidence>
<dbReference type="AlphaFoldDB" id="A0A7S4MJ07"/>
<evidence type="ECO:0000256" key="2">
    <source>
        <dbReference type="SAM" id="MobiDB-lite"/>
    </source>
</evidence>
<feature type="compositionally biased region" description="Polar residues" evidence="2">
    <location>
        <begin position="92"/>
        <end position="105"/>
    </location>
</feature>
<keyword evidence="1" id="KW-0175">Coiled coil</keyword>
<feature type="compositionally biased region" description="Pro residues" evidence="2">
    <location>
        <begin position="142"/>
        <end position="170"/>
    </location>
</feature>
<sequence length="431" mass="46723">MPDPNGMLPLHYLAKWGPSEAKIVDMVLATYPDAVNAVALEEIEGEEGRNVTPLELAEEGDYDDVDYVIDVIEQQTQEQPANEAEEQKVKKSSSQEGSADTSVTQEDPADDEETVQEGYQAPAPAPARKSAPKPASRVSAPKPAPAPARAPAPAPTPAPAPVAPPAPLASPPRQQRSTSVSRRPKSPAANLGNKTTIAKLVAQLESTREELAAARREVAELKEEKSSHEAYVKMCEEKIAKKDDECLEIVTQHEAECADLVAQKDKEVAEAEAEREEAVAAREAAEEMAKEKTDKLEAELAEINETHDVLLEKADDLTGHVIALTSSVESLTADRETVAVALAQMEEKAKEATQMRQKKLRDLIEYDMEMTKAIEDAVEEGGVQPALERQREELEAVAAILEAVNAKEEVASVESSCDDSDCDDSNFVEEE</sequence>
<feature type="compositionally biased region" description="Low complexity" evidence="2">
    <location>
        <begin position="126"/>
        <end position="141"/>
    </location>
</feature>
<dbReference type="EMBL" id="HBKQ01014710">
    <property type="protein sequence ID" value="CAE2225564.1"/>
    <property type="molecule type" value="Transcribed_RNA"/>
</dbReference>
<reference evidence="3" key="1">
    <citation type="submission" date="2021-01" db="EMBL/GenBank/DDBJ databases">
        <authorList>
            <person name="Corre E."/>
            <person name="Pelletier E."/>
            <person name="Niang G."/>
            <person name="Scheremetjew M."/>
            <person name="Finn R."/>
            <person name="Kale V."/>
            <person name="Holt S."/>
            <person name="Cochrane G."/>
            <person name="Meng A."/>
            <person name="Brown T."/>
            <person name="Cohen L."/>
        </authorList>
    </citation>
    <scope>NUCLEOTIDE SEQUENCE</scope>
    <source>
        <strain evidence="3">Isolate 1302-5</strain>
    </source>
</reference>
<feature type="region of interest" description="Disordered" evidence="2">
    <location>
        <begin position="74"/>
        <end position="196"/>
    </location>
</feature>
<gene>
    <name evidence="3" type="ORF">OAUR00152_LOCUS10067</name>
</gene>